<proteinExistence type="predicted"/>
<evidence type="ECO:0000313" key="3">
    <source>
        <dbReference type="Proteomes" id="UP000762676"/>
    </source>
</evidence>
<keyword evidence="3" id="KW-1185">Reference proteome</keyword>
<protein>
    <submittedName>
        <fullName evidence="2">Uncharacterized protein</fullName>
    </submittedName>
</protein>
<feature type="compositionally biased region" description="Polar residues" evidence="1">
    <location>
        <begin position="82"/>
        <end position="93"/>
    </location>
</feature>
<feature type="region of interest" description="Disordered" evidence="1">
    <location>
        <begin position="82"/>
        <end position="102"/>
    </location>
</feature>
<evidence type="ECO:0000313" key="2">
    <source>
        <dbReference type="EMBL" id="GFR93280.1"/>
    </source>
</evidence>
<gene>
    <name evidence="2" type="ORF">ElyMa_006222300</name>
</gene>
<comment type="caution">
    <text evidence="2">The sequence shown here is derived from an EMBL/GenBank/DDBJ whole genome shotgun (WGS) entry which is preliminary data.</text>
</comment>
<dbReference type="Proteomes" id="UP000762676">
    <property type="component" value="Unassembled WGS sequence"/>
</dbReference>
<reference evidence="2 3" key="1">
    <citation type="journal article" date="2021" name="Elife">
        <title>Chloroplast acquisition without the gene transfer in kleptoplastic sea slugs, Plakobranchus ocellatus.</title>
        <authorList>
            <person name="Maeda T."/>
            <person name="Takahashi S."/>
            <person name="Yoshida T."/>
            <person name="Shimamura S."/>
            <person name="Takaki Y."/>
            <person name="Nagai Y."/>
            <person name="Toyoda A."/>
            <person name="Suzuki Y."/>
            <person name="Arimoto A."/>
            <person name="Ishii H."/>
            <person name="Satoh N."/>
            <person name="Nishiyama T."/>
            <person name="Hasebe M."/>
            <person name="Maruyama T."/>
            <person name="Minagawa J."/>
            <person name="Obokata J."/>
            <person name="Shigenobu S."/>
        </authorList>
    </citation>
    <scope>NUCLEOTIDE SEQUENCE [LARGE SCALE GENOMIC DNA]</scope>
</reference>
<dbReference type="AlphaFoldDB" id="A0AAV4H735"/>
<accession>A0AAV4H735</accession>
<dbReference type="EMBL" id="BMAT01012490">
    <property type="protein sequence ID" value="GFR93280.1"/>
    <property type="molecule type" value="Genomic_DNA"/>
</dbReference>
<organism evidence="2 3">
    <name type="scientific">Elysia marginata</name>
    <dbReference type="NCBI Taxonomy" id="1093978"/>
    <lineage>
        <taxon>Eukaryota</taxon>
        <taxon>Metazoa</taxon>
        <taxon>Spiralia</taxon>
        <taxon>Lophotrochozoa</taxon>
        <taxon>Mollusca</taxon>
        <taxon>Gastropoda</taxon>
        <taxon>Heterobranchia</taxon>
        <taxon>Euthyneura</taxon>
        <taxon>Panpulmonata</taxon>
        <taxon>Sacoglossa</taxon>
        <taxon>Placobranchoidea</taxon>
        <taxon>Plakobranchidae</taxon>
        <taxon>Elysia</taxon>
    </lineage>
</organism>
<sequence length="102" mass="11303">MDPFCGGVVLNSFVSLYVARQCQSGGMRRREGGKRREDVCLIFNVPVNFEVISETALGIVESVLPHCGVRSACVYHTQSHYPDTGSTRLNTKSIKPDTRRIS</sequence>
<name>A0AAV4H735_9GAST</name>
<evidence type="ECO:0000256" key="1">
    <source>
        <dbReference type="SAM" id="MobiDB-lite"/>
    </source>
</evidence>